<dbReference type="SUPFAM" id="SSF50978">
    <property type="entry name" value="WD40 repeat-like"/>
    <property type="match status" value="1"/>
</dbReference>
<dbReference type="EMBL" id="CP036428">
    <property type="protein sequence ID" value="QDV39368.1"/>
    <property type="molecule type" value="Genomic_DNA"/>
</dbReference>
<keyword evidence="2" id="KW-0677">Repeat</keyword>
<dbReference type="InterPro" id="IPR001680">
    <property type="entry name" value="WD40_rpt"/>
</dbReference>
<dbReference type="Gene3D" id="2.130.10.10">
    <property type="entry name" value="YVTN repeat-like/Quinoprotein amine dehydrogenase"/>
    <property type="match status" value="2"/>
</dbReference>
<sequence>MEILYALALSPDGRRVAVARDDKTVQVVDLATGRTFLTLRGSTGNVFGVKFSPDGTLLATTSAPREVKVWDAASGQERFSLNIPSRHLSFSPDSQRLATNIGDTARIWDVATGQVRLALKGLAGGVESVAFTADGTRIATTGNGTVELWDAATGQELVSLKGHSGVIWAAAFSPDGERIATASADGTVRLWDTFTGQELLTFRGHAGPVTGVAFNRDGSWIASTGWDDSVMVWEVLGSAVLTPLERRSQMEKRWASWQRREAEVCERKKQWFAAVWHLNQLLARTPDDTALRARRDAAQARLDDEERRRQSQTPASALPEDVFAKYRSLLRMASSLLLRFTDSISL</sequence>
<evidence type="ECO:0000256" key="2">
    <source>
        <dbReference type="ARBA" id="ARBA00022737"/>
    </source>
</evidence>
<dbReference type="AlphaFoldDB" id="A0A518HEV8"/>
<dbReference type="Pfam" id="PF00400">
    <property type="entry name" value="WD40"/>
    <property type="match status" value="5"/>
</dbReference>
<evidence type="ECO:0000256" key="3">
    <source>
        <dbReference type="PROSITE-ProRule" id="PRU00221"/>
    </source>
</evidence>
<dbReference type="InterPro" id="IPR015943">
    <property type="entry name" value="WD40/YVTN_repeat-like_dom_sf"/>
</dbReference>
<reference evidence="4 5" key="1">
    <citation type="submission" date="2019-02" db="EMBL/GenBank/DDBJ databases">
        <title>Deep-cultivation of Planctomycetes and their phenomic and genomic characterization uncovers novel biology.</title>
        <authorList>
            <person name="Wiegand S."/>
            <person name="Jogler M."/>
            <person name="Boedeker C."/>
            <person name="Pinto D."/>
            <person name="Vollmers J."/>
            <person name="Rivas-Marin E."/>
            <person name="Kohn T."/>
            <person name="Peeters S.H."/>
            <person name="Heuer A."/>
            <person name="Rast P."/>
            <person name="Oberbeckmann S."/>
            <person name="Bunk B."/>
            <person name="Jeske O."/>
            <person name="Meyerdierks A."/>
            <person name="Storesund J.E."/>
            <person name="Kallscheuer N."/>
            <person name="Luecker S."/>
            <person name="Lage O.M."/>
            <person name="Pohl T."/>
            <person name="Merkel B.J."/>
            <person name="Hornburger P."/>
            <person name="Mueller R.-W."/>
            <person name="Bruemmer F."/>
            <person name="Labrenz M."/>
            <person name="Spormann A.M."/>
            <person name="Op den Camp H."/>
            <person name="Overmann J."/>
            <person name="Amann R."/>
            <person name="Jetten M.S.M."/>
            <person name="Mascher T."/>
            <person name="Medema M.H."/>
            <person name="Devos D.P."/>
            <person name="Kaster A.-K."/>
            <person name="Ovreas L."/>
            <person name="Rohde M."/>
            <person name="Galperin M.Y."/>
            <person name="Jogler C."/>
        </authorList>
    </citation>
    <scope>NUCLEOTIDE SEQUENCE [LARGE SCALE GENOMIC DNA]</scope>
    <source>
        <strain evidence="4 5">ElP</strain>
        <plasmid evidence="5">pelp_2</plasmid>
    </source>
</reference>
<dbReference type="PROSITE" id="PS50294">
    <property type="entry name" value="WD_REPEATS_REGION"/>
    <property type="match status" value="3"/>
</dbReference>
<dbReference type="OrthoDB" id="277950at2"/>
<proteinExistence type="predicted"/>
<protein>
    <submittedName>
        <fullName evidence="4">Translocation protein TolB</fullName>
    </submittedName>
</protein>
<feature type="repeat" description="WD" evidence="3">
    <location>
        <begin position="160"/>
        <end position="201"/>
    </location>
</feature>
<dbReference type="SMART" id="SM00320">
    <property type="entry name" value="WD40"/>
    <property type="match status" value="5"/>
</dbReference>
<dbReference type="PROSITE" id="PS50082">
    <property type="entry name" value="WD_REPEATS_2"/>
    <property type="match status" value="3"/>
</dbReference>
<dbReference type="PROSITE" id="PS00678">
    <property type="entry name" value="WD_REPEATS_1"/>
    <property type="match status" value="1"/>
</dbReference>
<dbReference type="CDD" id="cd00200">
    <property type="entry name" value="WD40"/>
    <property type="match status" value="1"/>
</dbReference>
<evidence type="ECO:0000313" key="5">
    <source>
        <dbReference type="Proteomes" id="UP000317835"/>
    </source>
</evidence>
<dbReference type="InterPro" id="IPR019775">
    <property type="entry name" value="WD40_repeat_CS"/>
</dbReference>
<dbReference type="InterPro" id="IPR036322">
    <property type="entry name" value="WD40_repeat_dom_sf"/>
</dbReference>
<dbReference type="PANTHER" id="PTHR19879">
    <property type="entry name" value="TRANSCRIPTION INITIATION FACTOR TFIID"/>
    <property type="match status" value="1"/>
</dbReference>
<dbReference type="RefSeq" id="WP_145279602.1">
    <property type="nucleotide sequence ID" value="NZ_CP036428.1"/>
</dbReference>
<geneLocation type="plasmid" evidence="5">
    <name>pelp_2</name>
</geneLocation>
<feature type="repeat" description="WD" evidence="3">
    <location>
        <begin position="202"/>
        <end position="235"/>
    </location>
</feature>
<feature type="repeat" description="WD" evidence="3">
    <location>
        <begin position="39"/>
        <end position="80"/>
    </location>
</feature>
<dbReference type="PANTHER" id="PTHR19879:SF9">
    <property type="entry name" value="TRANSCRIPTION INITIATION FACTOR TFIID SUBUNIT 5"/>
    <property type="match status" value="1"/>
</dbReference>
<organism evidence="4 5">
    <name type="scientific">Tautonia plasticadhaerens</name>
    <dbReference type="NCBI Taxonomy" id="2527974"/>
    <lineage>
        <taxon>Bacteria</taxon>
        <taxon>Pseudomonadati</taxon>
        <taxon>Planctomycetota</taxon>
        <taxon>Planctomycetia</taxon>
        <taxon>Isosphaerales</taxon>
        <taxon>Isosphaeraceae</taxon>
        <taxon>Tautonia</taxon>
    </lineage>
</organism>
<keyword evidence="1 3" id="KW-0853">WD repeat</keyword>
<dbReference type="KEGG" id="tpla:ElP_73340"/>
<dbReference type="PRINTS" id="PR00320">
    <property type="entry name" value="GPROTEINBRPT"/>
</dbReference>
<gene>
    <name evidence="4" type="ORF">ElP_73340</name>
</gene>
<dbReference type="InterPro" id="IPR020472">
    <property type="entry name" value="WD40_PAC1"/>
</dbReference>
<dbReference type="Proteomes" id="UP000317835">
    <property type="component" value="Plasmid pElP_2"/>
</dbReference>
<keyword evidence="4" id="KW-0614">Plasmid</keyword>
<evidence type="ECO:0000256" key="1">
    <source>
        <dbReference type="ARBA" id="ARBA00022574"/>
    </source>
</evidence>
<evidence type="ECO:0000313" key="4">
    <source>
        <dbReference type="EMBL" id="QDV39368.1"/>
    </source>
</evidence>
<accession>A0A518HEV8</accession>
<keyword evidence="5" id="KW-1185">Reference proteome</keyword>
<name>A0A518HEV8_9BACT</name>